<accession>A0A3M8B146</accession>
<reference evidence="2 5" key="2">
    <citation type="submission" date="2019-06" db="EMBL/GenBank/DDBJ databases">
        <title>Whole genome shotgun sequence of Brevibacillus agri NBRC 15538.</title>
        <authorList>
            <person name="Hosoyama A."/>
            <person name="Uohara A."/>
            <person name="Ohji S."/>
            <person name="Ichikawa N."/>
        </authorList>
    </citation>
    <scope>NUCLEOTIDE SEQUENCE [LARGE SCALE GENOMIC DNA]</scope>
    <source>
        <strain evidence="2 5">NBRC 15538</strain>
    </source>
</reference>
<reference evidence="3 4" key="1">
    <citation type="submission" date="2018-10" db="EMBL/GenBank/DDBJ databases">
        <title>Phylogenomics of Brevibacillus.</title>
        <authorList>
            <person name="Dunlap C."/>
        </authorList>
    </citation>
    <scope>NUCLEOTIDE SEQUENCE [LARGE SCALE GENOMIC DNA]</scope>
    <source>
        <strain evidence="3 4">NRRL NRS 1219</strain>
    </source>
</reference>
<keyword evidence="1" id="KW-0812">Transmembrane</keyword>
<keyword evidence="1" id="KW-0472">Membrane</keyword>
<dbReference type="EMBL" id="RHHN01000027">
    <property type="protein sequence ID" value="RNB56697.1"/>
    <property type="molecule type" value="Genomic_DNA"/>
</dbReference>
<feature type="transmembrane region" description="Helical" evidence="1">
    <location>
        <begin position="31"/>
        <end position="48"/>
    </location>
</feature>
<keyword evidence="5" id="KW-1185">Reference proteome</keyword>
<feature type="transmembrane region" description="Helical" evidence="1">
    <location>
        <begin position="6"/>
        <end position="24"/>
    </location>
</feature>
<dbReference type="RefSeq" id="WP_005834827.1">
    <property type="nucleotide sequence ID" value="NZ_LDFY01000067.1"/>
</dbReference>
<evidence type="ECO:0000256" key="1">
    <source>
        <dbReference type="SAM" id="Phobius"/>
    </source>
</evidence>
<organism evidence="3 4">
    <name type="scientific">Brevibacillus agri</name>
    <dbReference type="NCBI Taxonomy" id="51101"/>
    <lineage>
        <taxon>Bacteria</taxon>
        <taxon>Bacillati</taxon>
        <taxon>Bacillota</taxon>
        <taxon>Bacilli</taxon>
        <taxon>Bacillales</taxon>
        <taxon>Paenibacillaceae</taxon>
        <taxon>Brevibacillus</taxon>
    </lineage>
</organism>
<evidence type="ECO:0000313" key="4">
    <source>
        <dbReference type="Proteomes" id="UP000276178"/>
    </source>
</evidence>
<dbReference type="OrthoDB" id="9931173at2"/>
<dbReference type="Proteomes" id="UP000317180">
    <property type="component" value="Unassembled WGS sequence"/>
</dbReference>
<evidence type="ECO:0000313" key="2">
    <source>
        <dbReference type="EMBL" id="GED26359.1"/>
    </source>
</evidence>
<dbReference type="AlphaFoldDB" id="A0A3M8B146"/>
<evidence type="ECO:0000313" key="3">
    <source>
        <dbReference type="EMBL" id="RNB56697.1"/>
    </source>
</evidence>
<gene>
    <name evidence="2" type="ORF">BAG01nite_24610</name>
    <name evidence="3" type="ORF">EB820_08555</name>
</gene>
<proteinExistence type="predicted"/>
<evidence type="ECO:0000313" key="5">
    <source>
        <dbReference type="Proteomes" id="UP000317180"/>
    </source>
</evidence>
<comment type="caution">
    <text evidence="3">The sequence shown here is derived from an EMBL/GenBank/DDBJ whole genome shotgun (WGS) entry which is preliminary data.</text>
</comment>
<dbReference type="EMBL" id="BJOD01000022">
    <property type="protein sequence ID" value="GED26359.1"/>
    <property type="molecule type" value="Genomic_DNA"/>
</dbReference>
<name>A0A3M8B146_9BACL</name>
<protein>
    <submittedName>
        <fullName evidence="3">Uncharacterized protein</fullName>
    </submittedName>
</protein>
<keyword evidence="1" id="KW-1133">Transmembrane helix</keyword>
<sequence>MFDDIISNGILWLLFIAWVLIVASPSYRIRWLYVLAIGLLIFSIFWDFSGVEAEIHRHGH</sequence>
<dbReference type="Proteomes" id="UP000276178">
    <property type="component" value="Unassembled WGS sequence"/>
</dbReference>